<organism evidence="2 3">
    <name type="scientific">Nocardioides imazamoxiresistens</name>
    <dbReference type="NCBI Taxonomy" id="3231893"/>
    <lineage>
        <taxon>Bacteria</taxon>
        <taxon>Bacillati</taxon>
        <taxon>Actinomycetota</taxon>
        <taxon>Actinomycetes</taxon>
        <taxon>Propionibacteriales</taxon>
        <taxon>Nocardioidaceae</taxon>
        <taxon>Nocardioides</taxon>
    </lineage>
</organism>
<comment type="caution">
    <text evidence="2">The sequence shown here is derived from an EMBL/GenBank/DDBJ whole genome shotgun (WGS) entry which is preliminary data.</text>
</comment>
<proteinExistence type="predicted"/>
<protein>
    <submittedName>
        <fullName evidence="2">DUF2516 family protein</fullName>
    </submittedName>
</protein>
<evidence type="ECO:0000313" key="2">
    <source>
        <dbReference type="EMBL" id="MDT9593551.1"/>
    </source>
</evidence>
<dbReference type="Pfam" id="PF10724">
    <property type="entry name" value="DUF2516"/>
    <property type="match status" value="1"/>
</dbReference>
<gene>
    <name evidence="2" type="ORF">RDV89_10770</name>
</gene>
<dbReference type="Proteomes" id="UP001268542">
    <property type="component" value="Unassembled WGS sequence"/>
</dbReference>
<keyword evidence="3" id="KW-1185">Reference proteome</keyword>
<keyword evidence="1" id="KW-0472">Membrane</keyword>
<accession>A0ABU3PWH6</accession>
<evidence type="ECO:0000313" key="3">
    <source>
        <dbReference type="Proteomes" id="UP001268542"/>
    </source>
</evidence>
<feature type="transmembrane region" description="Helical" evidence="1">
    <location>
        <begin position="53"/>
        <end position="86"/>
    </location>
</feature>
<dbReference type="RefSeq" id="WP_315733045.1">
    <property type="nucleotide sequence ID" value="NZ_JAVYII010000004.1"/>
</dbReference>
<evidence type="ECO:0000256" key="1">
    <source>
        <dbReference type="SAM" id="Phobius"/>
    </source>
</evidence>
<reference evidence="2 3" key="1">
    <citation type="submission" date="2023-08" db="EMBL/GenBank/DDBJ databases">
        <title>Nocardioides seae sp. nov., a bacterium isolated from a soil.</title>
        <authorList>
            <person name="Wang X."/>
        </authorList>
    </citation>
    <scope>NUCLEOTIDE SEQUENCE [LARGE SCALE GENOMIC DNA]</scope>
    <source>
        <strain evidence="2 3">YZH12</strain>
    </source>
</reference>
<keyword evidence="1" id="KW-0812">Transmembrane</keyword>
<keyword evidence="1" id="KW-1133">Transmembrane helix</keyword>
<dbReference type="InterPro" id="IPR019662">
    <property type="entry name" value="DUF2516"/>
</dbReference>
<dbReference type="EMBL" id="JAVYII010000004">
    <property type="protein sequence ID" value="MDT9593551.1"/>
    <property type="molecule type" value="Genomic_DNA"/>
</dbReference>
<sequence>MFVFEAQSILMLVLLLALLVLKGSALVNALLYPPAAYDAASKQTKSTWSAILGIGLALQLVSLFVALGFLTSILNLGFTIAACVYFADVRPALRQVLGRG</sequence>
<name>A0ABU3PWH6_9ACTN</name>